<feature type="transmembrane region" description="Helical" evidence="6">
    <location>
        <begin position="7"/>
        <end position="23"/>
    </location>
</feature>
<feature type="transmembrane region" description="Helical" evidence="6">
    <location>
        <begin position="207"/>
        <end position="226"/>
    </location>
</feature>
<keyword evidence="3 6" id="KW-0812">Transmembrane</keyword>
<dbReference type="InterPro" id="IPR051611">
    <property type="entry name" value="ECF_transporter_component"/>
</dbReference>
<dbReference type="RefSeq" id="WP_118764171.1">
    <property type="nucleotide sequence ID" value="NZ_CABJCF010000001.1"/>
</dbReference>
<comment type="subcellular location">
    <subcellularLocation>
        <location evidence="1">Membrane</location>
        <topology evidence="1">Multi-pass membrane protein</topology>
    </subcellularLocation>
</comment>
<dbReference type="Proteomes" id="UP000284731">
    <property type="component" value="Unassembled WGS sequence"/>
</dbReference>
<evidence type="ECO:0000313" key="8">
    <source>
        <dbReference type="Proteomes" id="UP000284731"/>
    </source>
</evidence>
<feature type="transmembrane region" description="Helical" evidence="6">
    <location>
        <begin position="77"/>
        <end position="99"/>
    </location>
</feature>
<evidence type="ECO:0000256" key="5">
    <source>
        <dbReference type="ARBA" id="ARBA00023136"/>
    </source>
</evidence>
<dbReference type="GO" id="GO:0005886">
    <property type="term" value="C:plasma membrane"/>
    <property type="evidence" value="ECO:0007669"/>
    <property type="project" value="UniProtKB-ARBA"/>
</dbReference>
<gene>
    <name evidence="7" type="ORF">DWX20_01195</name>
</gene>
<evidence type="ECO:0000256" key="2">
    <source>
        <dbReference type="ARBA" id="ARBA00022475"/>
    </source>
</evidence>
<dbReference type="InterPro" id="IPR003339">
    <property type="entry name" value="ABC/ECF_trnsptr_transmembrane"/>
</dbReference>
<evidence type="ECO:0000256" key="1">
    <source>
        <dbReference type="ARBA" id="ARBA00004141"/>
    </source>
</evidence>
<name>A0A412PHP9_9FIRM</name>
<evidence type="ECO:0000313" key="7">
    <source>
        <dbReference type="EMBL" id="RGT57691.1"/>
    </source>
</evidence>
<proteinExistence type="predicted"/>
<dbReference type="PANTHER" id="PTHR34857">
    <property type="entry name" value="SLL0384 PROTEIN"/>
    <property type="match status" value="1"/>
</dbReference>
<comment type="caution">
    <text evidence="7">The sequence shown here is derived from an EMBL/GenBank/DDBJ whole genome shotgun (WGS) entry which is preliminary data.</text>
</comment>
<evidence type="ECO:0000256" key="3">
    <source>
        <dbReference type="ARBA" id="ARBA00022692"/>
    </source>
</evidence>
<keyword evidence="5 6" id="KW-0472">Membrane</keyword>
<keyword evidence="2" id="KW-1003">Cell membrane</keyword>
<dbReference type="CDD" id="cd16914">
    <property type="entry name" value="EcfT"/>
    <property type="match status" value="1"/>
</dbReference>
<feature type="transmembrane region" description="Helical" evidence="6">
    <location>
        <begin position="119"/>
        <end position="138"/>
    </location>
</feature>
<reference evidence="7 8" key="1">
    <citation type="submission" date="2018-08" db="EMBL/GenBank/DDBJ databases">
        <title>A genome reference for cultivated species of the human gut microbiota.</title>
        <authorList>
            <person name="Zou Y."/>
            <person name="Xue W."/>
            <person name="Luo G."/>
        </authorList>
    </citation>
    <scope>NUCLEOTIDE SEQUENCE [LARGE SCALE GENOMIC DNA]</scope>
    <source>
        <strain evidence="7 8">AF18-46</strain>
    </source>
</reference>
<dbReference type="Pfam" id="PF02361">
    <property type="entry name" value="CbiQ"/>
    <property type="match status" value="1"/>
</dbReference>
<feature type="transmembrane region" description="Helical" evidence="6">
    <location>
        <begin position="29"/>
        <end position="44"/>
    </location>
</feature>
<organism evidence="7 8">
    <name type="scientific">Solobacterium moorei</name>
    <dbReference type="NCBI Taxonomy" id="102148"/>
    <lineage>
        <taxon>Bacteria</taxon>
        <taxon>Bacillati</taxon>
        <taxon>Bacillota</taxon>
        <taxon>Erysipelotrichia</taxon>
        <taxon>Erysipelotrichales</taxon>
        <taxon>Erysipelotrichaceae</taxon>
        <taxon>Solobacterium</taxon>
    </lineage>
</organism>
<keyword evidence="4 6" id="KW-1133">Transmembrane helix</keyword>
<evidence type="ECO:0000256" key="6">
    <source>
        <dbReference type="SAM" id="Phobius"/>
    </source>
</evidence>
<dbReference type="PANTHER" id="PTHR34857:SF2">
    <property type="entry name" value="SLL0384 PROTEIN"/>
    <property type="match status" value="1"/>
</dbReference>
<evidence type="ECO:0000256" key="4">
    <source>
        <dbReference type="ARBA" id="ARBA00022989"/>
    </source>
</evidence>
<dbReference type="EMBL" id="QRWX01000001">
    <property type="protein sequence ID" value="RGT57691.1"/>
    <property type="molecule type" value="Genomic_DNA"/>
</dbReference>
<sequence>MRYRINPLVLIFYNILIPCILMFVHDRWIPLYFFVVSSLFLLYMKKYKRLCKTIVITILFYFGEQLLMLSNVEVMQFVSMLFMMVVRLMPTYIVALILIYDYQPSEVISALQSIHVPRAFIIALSITLRYIPTFFRELRYINESMRLRGIHFEIKNIVKSFGYFVVPQLFRCLILADELTSAGLCKGIDCTERRTSYYNIRFGMKDALVTIAICLGLVGEMLWIRIL</sequence>
<protein>
    <submittedName>
        <fullName evidence="7">Energy-coupling factor transporter transmembrane protein EcfT</fullName>
    </submittedName>
</protein>
<dbReference type="AlphaFoldDB" id="A0A412PHP9"/>
<accession>A0A412PHP9</accession>